<gene>
    <name evidence="1" type="ORF">FA95DRAFT_1470377</name>
</gene>
<organism evidence="1 2">
    <name type="scientific">Auriscalpium vulgare</name>
    <dbReference type="NCBI Taxonomy" id="40419"/>
    <lineage>
        <taxon>Eukaryota</taxon>
        <taxon>Fungi</taxon>
        <taxon>Dikarya</taxon>
        <taxon>Basidiomycota</taxon>
        <taxon>Agaricomycotina</taxon>
        <taxon>Agaricomycetes</taxon>
        <taxon>Russulales</taxon>
        <taxon>Auriscalpiaceae</taxon>
        <taxon>Auriscalpium</taxon>
    </lineage>
</organism>
<reference evidence="1" key="1">
    <citation type="submission" date="2021-02" db="EMBL/GenBank/DDBJ databases">
        <authorList>
            <consortium name="DOE Joint Genome Institute"/>
            <person name="Ahrendt S."/>
            <person name="Looney B.P."/>
            <person name="Miyauchi S."/>
            <person name="Morin E."/>
            <person name="Drula E."/>
            <person name="Courty P.E."/>
            <person name="Chicoki N."/>
            <person name="Fauchery L."/>
            <person name="Kohler A."/>
            <person name="Kuo A."/>
            <person name="Labutti K."/>
            <person name="Pangilinan J."/>
            <person name="Lipzen A."/>
            <person name="Riley R."/>
            <person name="Andreopoulos W."/>
            <person name="He G."/>
            <person name="Johnson J."/>
            <person name="Barry K.W."/>
            <person name="Grigoriev I.V."/>
            <person name="Nagy L."/>
            <person name="Hibbett D."/>
            <person name="Henrissat B."/>
            <person name="Matheny P.B."/>
            <person name="Labbe J."/>
            <person name="Martin F."/>
        </authorList>
    </citation>
    <scope>NUCLEOTIDE SEQUENCE</scope>
    <source>
        <strain evidence="1">FP105234-sp</strain>
    </source>
</reference>
<keyword evidence="2" id="KW-1185">Reference proteome</keyword>
<proteinExistence type="predicted"/>
<dbReference type="Proteomes" id="UP000814033">
    <property type="component" value="Unassembled WGS sequence"/>
</dbReference>
<accession>A0ACB8R4G7</accession>
<reference evidence="1" key="2">
    <citation type="journal article" date="2022" name="New Phytol.">
        <title>Evolutionary transition to the ectomycorrhizal habit in the genomes of a hyperdiverse lineage of mushroom-forming fungi.</title>
        <authorList>
            <person name="Looney B."/>
            <person name="Miyauchi S."/>
            <person name="Morin E."/>
            <person name="Drula E."/>
            <person name="Courty P.E."/>
            <person name="Kohler A."/>
            <person name="Kuo A."/>
            <person name="LaButti K."/>
            <person name="Pangilinan J."/>
            <person name="Lipzen A."/>
            <person name="Riley R."/>
            <person name="Andreopoulos W."/>
            <person name="He G."/>
            <person name="Johnson J."/>
            <person name="Nolan M."/>
            <person name="Tritt A."/>
            <person name="Barry K.W."/>
            <person name="Grigoriev I.V."/>
            <person name="Nagy L.G."/>
            <person name="Hibbett D."/>
            <person name="Henrissat B."/>
            <person name="Matheny P.B."/>
            <person name="Labbe J."/>
            <person name="Martin F.M."/>
        </authorList>
    </citation>
    <scope>NUCLEOTIDE SEQUENCE</scope>
    <source>
        <strain evidence="1">FP105234-sp</strain>
    </source>
</reference>
<sequence>FPPQPASKSLQEKIIRDYCKDIQFDMIKEEGCKICGILTLSKTLIPWRDIESNV</sequence>
<dbReference type="EMBL" id="MU276393">
    <property type="protein sequence ID" value="KAI0038883.1"/>
    <property type="molecule type" value="Genomic_DNA"/>
</dbReference>
<feature type="non-terminal residue" evidence="1">
    <location>
        <position position="54"/>
    </location>
</feature>
<name>A0ACB8R4G7_9AGAM</name>
<protein>
    <submittedName>
        <fullName evidence="1">Uncharacterized protein</fullName>
    </submittedName>
</protein>
<comment type="caution">
    <text evidence="1">The sequence shown here is derived from an EMBL/GenBank/DDBJ whole genome shotgun (WGS) entry which is preliminary data.</text>
</comment>
<evidence type="ECO:0000313" key="1">
    <source>
        <dbReference type="EMBL" id="KAI0038883.1"/>
    </source>
</evidence>
<feature type="non-terminal residue" evidence="1">
    <location>
        <position position="1"/>
    </location>
</feature>
<evidence type="ECO:0000313" key="2">
    <source>
        <dbReference type="Proteomes" id="UP000814033"/>
    </source>
</evidence>